<dbReference type="RefSeq" id="WP_143233899.1">
    <property type="nucleotide sequence ID" value="NZ_VJWL01000001.1"/>
</dbReference>
<feature type="transmembrane region" description="Helical" evidence="1">
    <location>
        <begin position="9"/>
        <end position="27"/>
    </location>
</feature>
<protein>
    <submittedName>
        <fullName evidence="2">Uncharacterized protein</fullName>
    </submittedName>
</protein>
<evidence type="ECO:0000313" key="2">
    <source>
        <dbReference type="EMBL" id="TRW49477.1"/>
    </source>
</evidence>
<reference evidence="2 3" key="1">
    <citation type="submission" date="2019-07" db="EMBL/GenBank/DDBJ databases">
        <authorList>
            <person name="Yang M."/>
            <person name="Zhao D."/>
            <person name="Xiang H."/>
        </authorList>
    </citation>
    <scope>NUCLEOTIDE SEQUENCE [LARGE SCALE GENOMIC DNA]</scope>
    <source>
        <strain evidence="2 3">IM1326</strain>
    </source>
</reference>
<keyword evidence="1" id="KW-0472">Membrane</keyword>
<sequence length="254" mass="29087">MKAVFEPKFWWPFAVGTVAAFLAWHLLGQYRNDLETRFLQMTEAQQENQLWVDVVVSRMPLRTDDTLELSMLQYRRIDASLSPHGAIYPDDLDDILGRRIALNDNDEIPPGRPLQWHQLHHEEPEVTPSFPVDHTLMTLPVHPEDSHIGLWAVGDYIQGYQRVDSSMRKVGRPYQIFALDGQRRFDSDQHRQAPRHATLLLPIRDALQLASLSVHGPVHWVQVNSVYSNLPVTVAPPNYIHRIVPKGEACVGLC</sequence>
<evidence type="ECO:0000313" key="3">
    <source>
        <dbReference type="Proteomes" id="UP000320359"/>
    </source>
</evidence>
<dbReference type="Proteomes" id="UP000320359">
    <property type="component" value="Unassembled WGS sequence"/>
</dbReference>
<proteinExistence type="predicted"/>
<accession>A0A552X386</accession>
<keyword evidence="3" id="KW-1185">Reference proteome</keyword>
<dbReference type="AlphaFoldDB" id="A0A552X386"/>
<dbReference type="OrthoDB" id="2037472at2"/>
<comment type="caution">
    <text evidence="2">The sequence shown here is derived from an EMBL/GenBank/DDBJ whole genome shotgun (WGS) entry which is preliminary data.</text>
</comment>
<name>A0A552X386_9GAMM</name>
<evidence type="ECO:0000256" key="1">
    <source>
        <dbReference type="SAM" id="Phobius"/>
    </source>
</evidence>
<dbReference type="CDD" id="cd11614">
    <property type="entry name" value="SAF_CpaB_FlgA_like"/>
    <property type="match status" value="1"/>
</dbReference>
<keyword evidence="1" id="KW-0812">Transmembrane</keyword>
<keyword evidence="1" id="KW-1133">Transmembrane helix</keyword>
<dbReference type="EMBL" id="VJWL01000001">
    <property type="protein sequence ID" value="TRW49477.1"/>
    <property type="molecule type" value="Genomic_DNA"/>
</dbReference>
<gene>
    <name evidence="2" type="ORF">FM042_01020</name>
</gene>
<organism evidence="2 3">
    <name type="scientific">Aliidiomarina halalkaliphila</name>
    <dbReference type="NCBI Taxonomy" id="2593535"/>
    <lineage>
        <taxon>Bacteria</taxon>
        <taxon>Pseudomonadati</taxon>
        <taxon>Pseudomonadota</taxon>
        <taxon>Gammaproteobacteria</taxon>
        <taxon>Alteromonadales</taxon>
        <taxon>Idiomarinaceae</taxon>
        <taxon>Aliidiomarina</taxon>
    </lineage>
</organism>